<feature type="region of interest" description="Disordered" evidence="1">
    <location>
        <begin position="319"/>
        <end position="348"/>
    </location>
</feature>
<proteinExistence type="predicted"/>
<name>A0A1Y1JW85_PLAGO</name>
<gene>
    <name evidence="3" type="ORF">PGO_001215</name>
</gene>
<evidence type="ECO:0000256" key="1">
    <source>
        <dbReference type="SAM" id="MobiDB-lite"/>
    </source>
</evidence>
<evidence type="ECO:0000313" key="3">
    <source>
        <dbReference type="EMBL" id="GAW84124.1"/>
    </source>
</evidence>
<feature type="compositionally biased region" description="Basic and acidic residues" evidence="1">
    <location>
        <begin position="319"/>
        <end position="332"/>
    </location>
</feature>
<evidence type="ECO:0000313" key="4">
    <source>
        <dbReference type="Proteomes" id="UP000195521"/>
    </source>
</evidence>
<keyword evidence="2" id="KW-0812">Transmembrane</keyword>
<comment type="caution">
    <text evidence="3">The sequence shown here is derived from an EMBL/GenBank/DDBJ whole genome shotgun (WGS) entry which is preliminary data.</text>
</comment>
<dbReference type="GeneID" id="39744932"/>
<feature type="region of interest" description="Disordered" evidence="1">
    <location>
        <begin position="282"/>
        <end position="301"/>
    </location>
</feature>
<dbReference type="EMBL" id="BDQF01000123">
    <property type="protein sequence ID" value="GAW84124.1"/>
    <property type="molecule type" value="Genomic_DNA"/>
</dbReference>
<feature type="compositionally biased region" description="Polar residues" evidence="1">
    <location>
        <begin position="377"/>
        <end position="393"/>
    </location>
</feature>
<accession>A0A1Y1JW85</accession>
<reference evidence="4" key="1">
    <citation type="submission" date="2017-04" db="EMBL/GenBank/DDBJ databases">
        <title>Plasmodium gonderi genome.</title>
        <authorList>
            <person name="Arisue N."/>
            <person name="Honma H."/>
            <person name="Kawai S."/>
            <person name="Tougan T."/>
            <person name="Tanabe K."/>
            <person name="Horii T."/>
        </authorList>
    </citation>
    <scope>NUCLEOTIDE SEQUENCE [LARGE SCALE GENOMIC DNA]</scope>
    <source>
        <strain evidence="4">ATCC 30045</strain>
    </source>
</reference>
<keyword evidence="2" id="KW-0472">Membrane</keyword>
<evidence type="ECO:0000256" key="2">
    <source>
        <dbReference type="SAM" id="Phobius"/>
    </source>
</evidence>
<feature type="compositionally biased region" description="Basic and acidic residues" evidence="1">
    <location>
        <begin position="395"/>
        <end position="407"/>
    </location>
</feature>
<feature type="transmembrane region" description="Helical" evidence="2">
    <location>
        <begin position="481"/>
        <end position="499"/>
    </location>
</feature>
<keyword evidence="4" id="KW-1185">Reference proteome</keyword>
<sequence>MFLNASLIMHLFYKKCKIPIIKINGQIMAEVDVRIVNDNKADMSEKCIEEFLNYSGEYAQMVNEIDRNTYKNPSEKCYEVLKYIKNIKENLENCFEKGRILDYSYIEEIIKKFPKRCVGIYKCRRNVETHGQTFVQIISEIEKFHKGSEGCKEELTTTEEVKPHSTLIPETHESTNLKSIYSHKVQKHVNEEVSDQQTIVSQEKQGERNTANHLDDQHEEYGLKFNHHFNPPVQVQSLKESLLIPGEPSASELDINIQCHLSQRFPSHNSETCNKSHTVDFDKHTQNNVSNSKVDSEKNNIIQDDTIQAIFTENHDGLYHDEKTSEHGKHTDAGLVHASSESEGSDSEGFVRINFGHEISSNELSGYASSGKGASFDSISGSKDSHDGNNNVPDTDFKGFPEQRNDGNDTIAKGNEGSGAHEKVYINGVANSTYNNGDSGKNEEQNDLYGINATKDIITAGKDIVTDGAAQVDQGISFKTYIIIALIPLIIILLLIFLIKVK</sequence>
<dbReference type="AlphaFoldDB" id="A0A1Y1JW85"/>
<protein>
    <submittedName>
        <fullName evidence="3">Variable surface protein</fullName>
    </submittedName>
</protein>
<organism evidence="3 4">
    <name type="scientific">Plasmodium gonderi</name>
    <dbReference type="NCBI Taxonomy" id="77519"/>
    <lineage>
        <taxon>Eukaryota</taxon>
        <taxon>Sar</taxon>
        <taxon>Alveolata</taxon>
        <taxon>Apicomplexa</taxon>
        <taxon>Aconoidasida</taxon>
        <taxon>Haemosporida</taxon>
        <taxon>Plasmodiidae</taxon>
        <taxon>Plasmodium</taxon>
        <taxon>Plasmodium (Plasmodium)</taxon>
    </lineage>
</organism>
<dbReference type="RefSeq" id="XP_028546713.1">
    <property type="nucleotide sequence ID" value="XM_028690912.1"/>
</dbReference>
<feature type="compositionally biased region" description="Polar residues" evidence="1">
    <location>
        <begin position="286"/>
        <end position="301"/>
    </location>
</feature>
<keyword evidence="2" id="KW-1133">Transmembrane helix</keyword>
<dbReference type="Proteomes" id="UP000195521">
    <property type="component" value="Unassembled WGS sequence"/>
</dbReference>
<feature type="region of interest" description="Disordered" evidence="1">
    <location>
        <begin position="366"/>
        <end position="417"/>
    </location>
</feature>